<organism evidence="2 3">
    <name type="scientific">Simiduia aestuariiviva</name>
    <dbReference type="NCBI Taxonomy" id="1510459"/>
    <lineage>
        <taxon>Bacteria</taxon>
        <taxon>Pseudomonadati</taxon>
        <taxon>Pseudomonadota</taxon>
        <taxon>Gammaproteobacteria</taxon>
        <taxon>Cellvibrionales</taxon>
        <taxon>Cellvibrionaceae</taxon>
        <taxon>Simiduia</taxon>
    </lineage>
</organism>
<evidence type="ECO:0000313" key="3">
    <source>
        <dbReference type="Proteomes" id="UP000559987"/>
    </source>
</evidence>
<feature type="coiled-coil region" evidence="1">
    <location>
        <begin position="296"/>
        <end position="351"/>
    </location>
</feature>
<dbReference type="Pfam" id="PF13558">
    <property type="entry name" value="SbcC_Walker_B"/>
    <property type="match status" value="1"/>
</dbReference>
<dbReference type="InterPro" id="IPR027417">
    <property type="entry name" value="P-loop_NTPase"/>
</dbReference>
<proteinExistence type="predicted"/>
<dbReference type="AlphaFoldDB" id="A0A839URA1"/>
<accession>A0A839URA1</accession>
<dbReference type="GO" id="GO:0006302">
    <property type="term" value="P:double-strand break repair"/>
    <property type="evidence" value="ECO:0007669"/>
    <property type="project" value="TreeGrafter"/>
</dbReference>
<dbReference type="EMBL" id="JACHXZ010000002">
    <property type="protein sequence ID" value="MBB3168068.1"/>
    <property type="molecule type" value="Genomic_DNA"/>
</dbReference>
<dbReference type="Pfam" id="PF13555">
    <property type="entry name" value="AAA_29"/>
    <property type="match status" value="1"/>
</dbReference>
<sequence length="1216" mass="136769">MFLQKFIYVNWGNIPNGEFEFGPTNLFSGGNGSGKTTAADAIQTVMTAAHDGLFHFNPGQDESTQRGRGGKQVRTLASYVLGCDDGAYARPESAFGYLAAVFVPHAGEDAEPFTALLAMSAFVETSGKLKTARLDSLDFYVLPDVKLSLAELVREDKAGRYVVPTDQIFPQLKALFGTGAVERYERKKTYLCRLYGALRGRSDAVSEREAMNAARAFSRFMAYKPIRAIDDFVANEILEPKDMGDAVRDVSSMLKRIHTMEADARALQLSAQRLKGARDSADTFIDQWLAMQKLRYAGARRQYNESQDRYLRAKRRQTELVGKLDANVRDADVARDRLSVLQQELNDLHLQQLQVPALRDKVALDAQREKLEQAIHKGAVPLLTDINQIKQAQSAAERLAKLSVAPQAWPGLQSAATKKLLNDVATRQRGEPVALHELTNQDWIDISPLEQHLDNAQAIQQQHNAWVDLWLAPEGLLSTLRRDLDRERQLLEKLERQVQVKQAEIAQLDGQQVSYPAYVRTALDAIQRHLPEADARVLCDHIEVTDPEWQAAIEGYIGGARFGILVEPDFEAEAIKLLRNLPGRDNRARVIQGSKARADAERVFEDADSLVAVLTFSHDIARHYMLASYGQVKRVGSAEALKGVRRGITIDALGAANYAMFRCDIDDADLVFGHTARARARNAKQVELDGLLSAQAASRNAVENLQSLMALVNPLAPCRYADTLQNLLELQRELDAVGLRLERLSLDDHGALADAIAAVQTQLSEQKQKIESLQDERIDFEAERRTVDADCKRLNDQQDDTLATLESAEDNLGAVAGLWRDFNVELAIEEADSWAAERTIQQLDAEREEIHMGLGKVLRRIDSVLMEHNLDAQAQDRLLFEPNLGALAEEHNFRAVCQLQRQLDGLYNRLKNNILANRQADISAMRHSFNNAFVTNLCHAIYQSINDGKQTLEQLNLELESHRFGADRERFYFGYSWVPEFKEYWQFFKAVIDNPALGDGESLFEMRLDKKHQRVRDKLMSMLLDDNEQQALKELARLADYRNYRRYEIYKEPEGKAPIALSQYGTGSGGQLETPAYIIRSAAITSAFRFNEGRNHLRMVLVDEAFSKMDEHRSKEVIGYLTESLGLQLMFIMPSSKSGPFLDLISNQFVFSKCATAQPIGELHSRVLVDRQVLNREAVRNLMDQHRQALKHQASIDFLDELAGITPDAEQLVSEL</sequence>
<comment type="caution">
    <text evidence="2">The sequence shown here is derived from an EMBL/GenBank/DDBJ whole genome shotgun (WGS) entry which is preliminary data.</text>
</comment>
<gene>
    <name evidence="2" type="ORF">FHS30_001252</name>
</gene>
<feature type="coiled-coil region" evidence="1">
    <location>
        <begin position="727"/>
        <end position="811"/>
    </location>
</feature>
<dbReference type="RefSeq" id="WP_183909472.1">
    <property type="nucleotide sequence ID" value="NZ_JACHXZ010000002.1"/>
</dbReference>
<keyword evidence="1" id="KW-0175">Coiled coil</keyword>
<keyword evidence="3" id="KW-1185">Reference proteome</keyword>
<dbReference type="Gene3D" id="3.40.50.300">
    <property type="entry name" value="P-loop containing nucleotide triphosphate hydrolases"/>
    <property type="match status" value="1"/>
</dbReference>
<dbReference type="Proteomes" id="UP000559987">
    <property type="component" value="Unassembled WGS sequence"/>
</dbReference>
<dbReference type="GO" id="GO:0000731">
    <property type="term" value="P:DNA synthesis involved in DNA repair"/>
    <property type="evidence" value="ECO:0007669"/>
    <property type="project" value="TreeGrafter"/>
</dbReference>
<name>A0A839URA1_9GAMM</name>
<reference evidence="2 3" key="1">
    <citation type="submission" date="2020-08" db="EMBL/GenBank/DDBJ databases">
        <title>Genomic Encyclopedia of Type Strains, Phase III (KMG-III): the genomes of soil and plant-associated and newly described type strains.</title>
        <authorList>
            <person name="Whitman W."/>
        </authorList>
    </citation>
    <scope>NUCLEOTIDE SEQUENCE [LARGE SCALE GENOMIC DNA]</scope>
    <source>
        <strain evidence="2 3">CECT 8571</strain>
    </source>
</reference>
<evidence type="ECO:0000256" key="1">
    <source>
        <dbReference type="SAM" id="Coils"/>
    </source>
</evidence>
<feature type="coiled-coil region" evidence="1">
    <location>
        <begin position="477"/>
        <end position="511"/>
    </location>
</feature>
<dbReference type="PANTHER" id="PTHR32182:SF0">
    <property type="entry name" value="DNA REPLICATION AND REPAIR PROTEIN RECF"/>
    <property type="match status" value="1"/>
</dbReference>
<evidence type="ECO:0000313" key="2">
    <source>
        <dbReference type="EMBL" id="MBB3168068.1"/>
    </source>
</evidence>
<dbReference type="PANTHER" id="PTHR32182">
    <property type="entry name" value="DNA REPLICATION AND REPAIR PROTEIN RECF"/>
    <property type="match status" value="1"/>
</dbReference>
<protein>
    <submittedName>
        <fullName evidence="2">Chromosome segregation ATPase</fullName>
    </submittedName>
</protein>